<feature type="transmembrane region" description="Helical" evidence="8">
    <location>
        <begin position="334"/>
        <end position="357"/>
    </location>
</feature>
<feature type="transmembrane region" description="Helical" evidence="8">
    <location>
        <begin position="12"/>
        <end position="31"/>
    </location>
</feature>
<dbReference type="GO" id="GO:0009847">
    <property type="term" value="P:spore germination"/>
    <property type="evidence" value="ECO:0007669"/>
    <property type="project" value="InterPro"/>
</dbReference>
<keyword evidence="3" id="KW-0813">Transport</keyword>
<evidence type="ECO:0000313" key="10">
    <source>
        <dbReference type="Proteomes" id="UP000194439"/>
    </source>
</evidence>
<dbReference type="Gene3D" id="1.20.1740.10">
    <property type="entry name" value="Amino acid/polyamine transporter I"/>
    <property type="match status" value="1"/>
</dbReference>
<evidence type="ECO:0000256" key="2">
    <source>
        <dbReference type="ARBA" id="ARBA00007998"/>
    </source>
</evidence>
<reference evidence="10" key="1">
    <citation type="submission" date="2017-04" db="EMBL/GenBank/DDBJ databases">
        <authorList>
            <person name="Criscuolo A."/>
        </authorList>
    </citation>
    <scope>NUCLEOTIDE SEQUENCE [LARGE SCALE GENOMIC DNA]</scope>
</reference>
<evidence type="ECO:0000256" key="4">
    <source>
        <dbReference type="ARBA" id="ARBA00022544"/>
    </source>
</evidence>
<gene>
    <name evidence="9" type="primary">yndE_5</name>
    <name evidence="9" type="ORF">BACERE00185_03152</name>
</gene>
<feature type="transmembrane region" description="Helical" evidence="8">
    <location>
        <begin position="83"/>
        <end position="106"/>
    </location>
</feature>
<evidence type="ECO:0000256" key="6">
    <source>
        <dbReference type="ARBA" id="ARBA00022989"/>
    </source>
</evidence>
<evidence type="ECO:0000256" key="5">
    <source>
        <dbReference type="ARBA" id="ARBA00022692"/>
    </source>
</evidence>
<dbReference type="RefSeq" id="WP_088028819.1">
    <property type="nucleotide sequence ID" value="NZ_FWZD01000056.1"/>
</dbReference>
<organism evidence="9 10">
    <name type="scientific">Bacillus mobilis</name>
    <dbReference type="NCBI Taxonomy" id="2026190"/>
    <lineage>
        <taxon>Bacteria</taxon>
        <taxon>Bacillati</taxon>
        <taxon>Bacillota</taxon>
        <taxon>Bacilli</taxon>
        <taxon>Bacillales</taxon>
        <taxon>Bacillaceae</taxon>
        <taxon>Bacillus</taxon>
        <taxon>Bacillus cereus group</taxon>
    </lineage>
</organism>
<comment type="similarity">
    <text evidence="2">Belongs to the amino acid-polyamine-organocation (APC) superfamily. Spore germination protein (SGP) (TC 2.A.3.9) family.</text>
</comment>
<feature type="transmembrane region" description="Helical" evidence="8">
    <location>
        <begin position="118"/>
        <end position="135"/>
    </location>
</feature>
<feature type="transmembrane region" description="Helical" evidence="8">
    <location>
        <begin position="142"/>
        <end position="163"/>
    </location>
</feature>
<evidence type="ECO:0000313" key="9">
    <source>
        <dbReference type="EMBL" id="SME17010.1"/>
    </source>
</evidence>
<feature type="transmembrane region" description="Helical" evidence="8">
    <location>
        <begin position="219"/>
        <end position="244"/>
    </location>
</feature>
<evidence type="ECO:0000256" key="1">
    <source>
        <dbReference type="ARBA" id="ARBA00004141"/>
    </source>
</evidence>
<dbReference type="EMBL" id="FWZD01000056">
    <property type="protein sequence ID" value="SME17010.1"/>
    <property type="molecule type" value="Genomic_DNA"/>
</dbReference>
<feature type="transmembrane region" description="Helical" evidence="8">
    <location>
        <begin position="183"/>
        <end position="207"/>
    </location>
</feature>
<sequence>MKENKQEITLFQMFLFIIQTVTGIGVLTLPYDMYKVSKEDSWISILIGGTLISMGIFIIWLLLKRFPGSTIFELSTKISGEYLGAFIKVSYIFFFLYTSVHLSLLFGRLVSIWVLPRTPIWITIFLILSVGVYCATKNLKIIARFFTVVSVLAFVLFLLITYIVKDIDIHYILPIGQNGIHTILKGALKGSLAFAGFETILIIFPYTKGKSIHKFHISLLALISMTLFYAYITFICITFFGPAVMKLVPQPLLYILKYQSFQVIERTDLLFFSIWTVSVATSIMSYLYVASIGLANLLRHDRHSTFVPYAAMLVFIVTLLIPQNEKYINLVSRFYGLLSPIFLFGIPGLLLIFSLFLKKADIQGGSQS</sequence>
<comment type="subcellular location">
    <subcellularLocation>
        <location evidence="1">Membrane</location>
        <topology evidence="1">Multi-pass membrane protein</topology>
    </subcellularLocation>
</comment>
<proteinExistence type="inferred from homology"/>
<accession>A0A1Y5ZYY5</accession>
<dbReference type="GO" id="GO:0016020">
    <property type="term" value="C:membrane"/>
    <property type="evidence" value="ECO:0007669"/>
    <property type="project" value="UniProtKB-SubCell"/>
</dbReference>
<keyword evidence="7 8" id="KW-0472">Membrane</keyword>
<name>A0A1Y5ZYY5_9BACI</name>
<evidence type="ECO:0000256" key="3">
    <source>
        <dbReference type="ARBA" id="ARBA00022448"/>
    </source>
</evidence>
<feature type="transmembrane region" description="Helical" evidence="8">
    <location>
        <begin position="43"/>
        <end position="63"/>
    </location>
</feature>
<dbReference type="Proteomes" id="UP000194439">
    <property type="component" value="Unassembled WGS sequence"/>
</dbReference>
<dbReference type="PANTHER" id="PTHR34975:SF2">
    <property type="entry name" value="SPORE GERMINATION PROTEIN A2"/>
    <property type="match status" value="1"/>
</dbReference>
<dbReference type="PANTHER" id="PTHR34975">
    <property type="entry name" value="SPORE GERMINATION PROTEIN A2"/>
    <property type="match status" value="1"/>
</dbReference>
<protein>
    <submittedName>
        <fullName evidence="9">Spore germination protein YndE</fullName>
    </submittedName>
</protein>
<keyword evidence="6 8" id="KW-1133">Transmembrane helix</keyword>
<keyword evidence="4" id="KW-0309">Germination</keyword>
<dbReference type="InterPro" id="IPR004761">
    <property type="entry name" value="Spore_GerAB"/>
</dbReference>
<evidence type="ECO:0000256" key="8">
    <source>
        <dbReference type="SAM" id="Phobius"/>
    </source>
</evidence>
<evidence type="ECO:0000256" key="7">
    <source>
        <dbReference type="ARBA" id="ARBA00023136"/>
    </source>
</evidence>
<dbReference type="NCBIfam" id="TIGR00912">
    <property type="entry name" value="2A0309"/>
    <property type="match status" value="1"/>
</dbReference>
<feature type="transmembrane region" description="Helical" evidence="8">
    <location>
        <begin position="269"/>
        <end position="294"/>
    </location>
</feature>
<keyword evidence="5 8" id="KW-0812">Transmembrane</keyword>
<dbReference type="Pfam" id="PF03845">
    <property type="entry name" value="Spore_permease"/>
    <property type="match status" value="1"/>
</dbReference>
<feature type="transmembrane region" description="Helical" evidence="8">
    <location>
        <begin position="306"/>
        <end position="322"/>
    </location>
</feature>
<dbReference type="AlphaFoldDB" id="A0A1Y5ZYY5"/>